<keyword evidence="2 7" id="KW-0441">Lipid A biosynthesis</keyword>
<dbReference type="EMBL" id="FNHB01000002">
    <property type="protein sequence ID" value="SDM18237.1"/>
    <property type="molecule type" value="Genomic_DNA"/>
</dbReference>
<feature type="active site" description="Proton acceptor" evidence="7">
    <location>
        <position position="236"/>
    </location>
</feature>
<accession>A0A1G9R5X8</accession>
<dbReference type="EC" id="2.3.1.191" evidence="7"/>
<organism evidence="9 10">
    <name type="scientific">Dendrosporobacter quercicolus</name>
    <dbReference type="NCBI Taxonomy" id="146817"/>
    <lineage>
        <taxon>Bacteria</taxon>
        <taxon>Bacillati</taxon>
        <taxon>Bacillota</taxon>
        <taxon>Negativicutes</taxon>
        <taxon>Selenomonadales</taxon>
        <taxon>Sporomusaceae</taxon>
        <taxon>Dendrosporobacter</taxon>
    </lineage>
</organism>
<dbReference type="SUPFAM" id="SSF51161">
    <property type="entry name" value="Trimeric LpxA-like enzymes"/>
    <property type="match status" value="1"/>
</dbReference>
<dbReference type="InterPro" id="IPR007691">
    <property type="entry name" value="LpxD"/>
</dbReference>
<dbReference type="GO" id="GO:0016410">
    <property type="term" value="F:N-acyltransferase activity"/>
    <property type="evidence" value="ECO:0007669"/>
    <property type="project" value="InterPro"/>
</dbReference>
<dbReference type="Pfam" id="PF04613">
    <property type="entry name" value="LpxD"/>
    <property type="match status" value="1"/>
</dbReference>
<comment type="function">
    <text evidence="7">Catalyzes the N-acylation of UDP-3-O-acylglucosamine using 3-hydroxyacyl-ACP as the acyl donor. Is involved in the biosynthesis of lipid A, a phosphorylated glycolipid that anchors the lipopolysaccharide to the outer membrane of the cell.</text>
</comment>
<dbReference type="Gene3D" id="2.160.10.10">
    <property type="entry name" value="Hexapeptide repeat proteins"/>
    <property type="match status" value="1"/>
</dbReference>
<evidence type="ECO:0000256" key="6">
    <source>
        <dbReference type="ARBA" id="ARBA00023315"/>
    </source>
</evidence>
<comment type="subunit">
    <text evidence="7">Homotrimer.</text>
</comment>
<dbReference type="RefSeq" id="WP_092071097.1">
    <property type="nucleotide sequence ID" value="NZ_FNHB01000002.1"/>
</dbReference>
<dbReference type="InterPro" id="IPR001451">
    <property type="entry name" value="Hexapep"/>
</dbReference>
<keyword evidence="1 7" id="KW-0444">Lipid biosynthesis</keyword>
<dbReference type="CDD" id="cd03352">
    <property type="entry name" value="LbH_LpxD"/>
    <property type="match status" value="1"/>
</dbReference>
<evidence type="ECO:0000313" key="10">
    <source>
        <dbReference type="Proteomes" id="UP000214880"/>
    </source>
</evidence>
<dbReference type="GO" id="GO:0009245">
    <property type="term" value="P:lipid A biosynthetic process"/>
    <property type="evidence" value="ECO:0007669"/>
    <property type="project" value="UniProtKB-UniRule"/>
</dbReference>
<dbReference type="OrthoDB" id="9784739at2"/>
<dbReference type="InterPro" id="IPR011004">
    <property type="entry name" value="Trimer_LpxA-like_sf"/>
</dbReference>
<dbReference type="PANTHER" id="PTHR43378:SF2">
    <property type="entry name" value="UDP-3-O-ACYLGLUCOSAMINE N-ACYLTRANSFERASE 1, MITOCHONDRIAL-RELATED"/>
    <property type="match status" value="1"/>
</dbReference>
<gene>
    <name evidence="7" type="primary">lpxD</name>
    <name evidence="9" type="ORF">SAMN04488502_102422</name>
</gene>
<dbReference type="NCBIfam" id="NF002060">
    <property type="entry name" value="PRK00892.1"/>
    <property type="match status" value="1"/>
</dbReference>
<keyword evidence="5 7" id="KW-0443">Lipid metabolism</keyword>
<name>A0A1G9R5X8_9FIRM</name>
<reference evidence="9 10" key="1">
    <citation type="submission" date="2016-10" db="EMBL/GenBank/DDBJ databases">
        <authorList>
            <person name="de Groot N.N."/>
        </authorList>
    </citation>
    <scope>NUCLEOTIDE SEQUENCE [LARGE SCALE GENOMIC DNA]</scope>
    <source>
        <strain evidence="9 10">DSM 1736</strain>
    </source>
</reference>
<dbReference type="GO" id="GO:0103118">
    <property type="term" value="F:UDP-3-O-[(3R)-3-hydroxyacyl]-glucosamine N-acyltransferase activity"/>
    <property type="evidence" value="ECO:0007669"/>
    <property type="project" value="UniProtKB-EC"/>
</dbReference>
<evidence type="ECO:0000256" key="7">
    <source>
        <dbReference type="HAMAP-Rule" id="MF_00523"/>
    </source>
</evidence>
<feature type="domain" description="UDP-3-O-[3-hydroxymyristoyl] glucosamine N-acyltransferase non-repeat region" evidence="8">
    <location>
        <begin position="22"/>
        <end position="86"/>
    </location>
</feature>
<dbReference type="PANTHER" id="PTHR43378">
    <property type="entry name" value="UDP-3-O-ACYLGLUCOSAMINE N-ACYLTRANSFERASE"/>
    <property type="match status" value="1"/>
</dbReference>
<evidence type="ECO:0000256" key="1">
    <source>
        <dbReference type="ARBA" id="ARBA00022516"/>
    </source>
</evidence>
<dbReference type="Pfam" id="PF00132">
    <property type="entry name" value="Hexapep"/>
    <property type="match status" value="3"/>
</dbReference>
<dbReference type="STRING" id="146817.SAMN04488502_102422"/>
<sequence length="342" mass="36508">MKKTLKEIAELVDGTISGEENLMITGVTNIEDAGPNDITFAVAPHLEKALASRAAAVIIPSNVTKFAKPAIRVDHPRMAFTKLLELFTPPLTVKREVHESVIVGNHVKLGENVAILPYAVLADDVVIGDNTVIYPHTYIGQGVVVGSDTLIHSNVAIREFCRIGSRVVVQSGAVIGSDGFGFITMQGRHHKVPQVGNVVIEDDAEIGANVTIDRATTGSTIVRAGTKIDNLVHLAHNVVIGENCFLVAQTGIAGSVQIGNNVTFAGQCGSAGHLLIGDNCVFAAKSGIISDVPAGSFYAGFPARPHKEWLRGEAALHKLPGLLKKFRDLEKRLEQVEEKNNQ</sequence>
<dbReference type="NCBIfam" id="TIGR01853">
    <property type="entry name" value="lipid_A_lpxD"/>
    <property type="match status" value="1"/>
</dbReference>
<evidence type="ECO:0000256" key="2">
    <source>
        <dbReference type="ARBA" id="ARBA00022556"/>
    </source>
</evidence>
<keyword evidence="4 7" id="KW-0677">Repeat</keyword>
<evidence type="ECO:0000256" key="3">
    <source>
        <dbReference type="ARBA" id="ARBA00022679"/>
    </source>
</evidence>
<evidence type="ECO:0000256" key="4">
    <source>
        <dbReference type="ARBA" id="ARBA00022737"/>
    </source>
</evidence>
<evidence type="ECO:0000256" key="5">
    <source>
        <dbReference type="ARBA" id="ARBA00023098"/>
    </source>
</evidence>
<dbReference type="InterPro" id="IPR020573">
    <property type="entry name" value="UDP_GlcNAc_AcTrfase_non-rep"/>
</dbReference>
<dbReference type="AlphaFoldDB" id="A0A1G9R5X8"/>
<dbReference type="Proteomes" id="UP000214880">
    <property type="component" value="Unassembled WGS sequence"/>
</dbReference>
<dbReference type="Gene3D" id="3.40.1390.10">
    <property type="entry name" value="MurE/MurF, N-terminal domain"/>
    <property type="match status" value="1"/>
</dbReference>
<proteinExistence type="inferred from homology"/>
<comment type="similarity">
    <text evidence="7">Belongs to the transferase hexapeptide repeat family. LpxD subfamily.</text>
</comment>
<protein>
    <recommendedName>
        <fullName evidence="7">UDP-3-O-acylglucosamine N-acyltransferase</fullName>
        <ecNumber evidence="7">2.3.1.191</ecNumber>
    </recommendedName>
</protein>
<evidence type="ECO:0000259" key="8">
    <source>
        <dbReference type="Pfam" id="PF04613"/>
    </source>
</evidence>
<comment type="pathway">
    <text evidence="7">Bacterial outer membrane biogenesis; LPS lipid A biosynthesis.</text>
</comment>
<dbReference type="GO" id="GO:0016020">
    <property type="term" value="C:membrane"/>
    <property type="evidence" value="ECO:0007669"/>
    <property type="project" value="GOC"/>
</dbReference>
<dbReference type="HAMAP" id="MF_00523">
    <property type="entry name" value="LpxD"/>
    <property type="match status" value="1"/>
</dbReference>
<comment type="catalytic activity">
    <reaction evidence="7">
        <text>a UDP-3-O-[(3R)-3-hydroxyacyl]-alpha-D-glucosamine + a (3R)-hydroxyacyl-[ACP] = a UDP-2-N,3-O-bis[(3R)-3-hydroxyacyl]-alpha-D-glucosamine + holo-[ACP] + H(+)</text>
        <dbReference type="Rhea" id="RHEA:53836"/>
        <dbReference type="Rhea" id="RHEA-COMP:9685"/>
        <dbReference type="Rhea" id="RHEA-COMP:9945"/>
        <dbReference type="ChEBI" id="CHEBI:15378"/>
        <dbReference type="ChEBI" id="CHEBI:64479"/>
        <dbReference type="ChEBI" id="CHEBI:78827"/>
        <dbReference type="ChEBI" id="CHEBI:137740"/>
        <dbReference type="ChEBI" id="CHEBI:137748"/>
        <dbReference type="EC" id="2.3.1.191"/>
    </reaction>
</comment>
<dbReference type="UniPathway" id="UPA00973"/>
<keyword evidence="6 7" id="KW-0012">Acyltransferase</keyword>
<evidence type="ECO:0000313" key="9">
    <source>
        <dbReference type="EMBL" id="SDM18237.1"/>
    </source>
</evidence>
<keyword evidence="10" id="KW-1185">Reference proteome</keyword>
<keyword evidence="3 7" id="KW-0808">Transferase</keyword>